<organism evidence="2 3">
    <name type="scientific">Geobacter hydrogenophilus</name>
    <dbReference type="NCBI Taxonomy" id="40983"/>
    <lineage>
        <taxon>Bacteria</taxon>
        <taxon>Pseudomonadati</taxon>
        <taxon>Thermodesulfobacteriota</taxon>
        <taxon>Desulfuromonadia</taxon>
        <taxon>Geobacterales</taxon>
        <taxon>Geobacteraceae</taxon>
        <taxon>Geobacter</taxon>
    </lineage>
</organism>
<feature type="chain" id="PRO_5040745382" description="Carboxypeptidase regulatory-like domain-containing protein" evidence="1">
    <location>
        <begin position="23"/>
        <end position="231"/>
    </location>
</feature>
<dbReference type="InterPro" id="IPR008969">
    <property type="entry name" value="CarboxyPept-like_regulatory"/>
</dbReference>
<keyword evidence="1" id="KW-0732">Signal</keyword>
<dbReference type="EMBL" id="BSDS01000001">
    <property type="protein sequence ID" value="GLI38590.1"/>
    <property type="molecule type" value="Genomic_DNA"/>
</dbReference>
<accession>A0A9W6G192</accession>
<dbReference type="AlphaFoldDB" id="A0A9W6G192"/>
<reference evidence="2" key="1">
    <citation type="submission" date="2022-12" db="EMBL/GenBank/DDBJ databases">
        <title>Reference genome sequencing for broad-spectrum identification of bacterial and archaeal isolates by mass spectrometry.</title>
        <authorList>
            <person name="Sekiguchi Y."/>
            <person name="Tourlousse D.M."/>
        </authorList>
    </citation>
    <scope>NUCLEOTIDE SEQUENCE</scope>
    <source>
        <strain evidence="2">H2</strain>
    </source>
</reference>
<dbReference type="RefSeq" id="WP_214186319.1">
    <property type="nucleotide sequence ID" value="NZ_BSDS01000001.1"/>
</dbReference>
<protein>
    <recommendedName>
        <fullName evidence="4">Carboxypeptidase regulatory-like domain-containing protein</fullName>
    </recommendedName>
</protein>
<dbReference type="SUPFAM" id="SSF49464">
    <property type="entry name" value="Carboxypeptidase regulatory domain-like"/>
    <property type="match status" value="2"/>
</dbReference>
<evidence type="ECO:0000256" key="1">
    <source>
        <dbReference type="SAM" id="SignalP"/>
    </source>
</evidence>
<dbReference type="Proteomes" id="UP001144352">
    <property type="component" value="Unassembled WGS sequence"/>
</dbReference>
<evidence type="ECO:0000313" key="3">
    <source>
        <dbReference type="Proteomes" id="UP001144352"/>
    </source>
</evidence>
<evidence type="ECO:0008006" key="4">
    <source>
        <dbReference type="Google" id="ProtNLM"/>
    </source>
</evidence>
<proteinExistence type="predicted"/>
<gene>
    <name evidence="2" type="ORF">GHYDROH2_20910</name>
</gene>
<feature type="signal peptide" evidence="1">
    <location>
        <begin position="1"/>
        <end position="22"/>
    </location>
</feature>
<evidence type="ECO:0000313" key="2">
    <source>
        <dbReference type="EMBL" id="GLI38590.1"/>
    </source>
</evidence>
<sequence>MMPRVMLLIATLLWCCVAPLLAAEPSTIKATILDVAGKPVAGAKIFVYDSADTRRPADFISSPSDPKGEIMLQVPPGRYWVVARLKKDGTYGPLMPGDKHSGEPSILEPAAGEVLASEFVVADIQDVGRKKQTVEAESLVLRGRIVDGSGKPVANAYVFAGRTSAVGAVPEFLSTWSDGSGAYTLYLPAGGRYFVGAATAFPPDGPVKGLREVVPEAGKTEIVTDVTLPVQ</sequence>
<keyword evidence="3" id="KW-1185">Reference proteome</keyword>
<name>A0A9W6G192_9BACT</name>
<comment type="caution">
    <text evidence="2">The sequence shown here is derived from an EMBL/GenBank/DDBJ whole genome shotgun (WGS) entry which is preliminary data.</text>
</comment>